<protein>
    <recommendedName>
        <fullName evidence="7">Kinesin motor domain-containing protein</fullName>
    </recommendedName>
</protein>
<evidence type="ECO:0000313" key="8">
    <source>
        <dbReference type="EMBL" id="MEQ2175274.1"/>
    </source>
</evidence>
<dbReference type="PROSITE" id="PS50067">
    <property type="entry name" value="KINESIN_MOTOR_2"/>
    <property type="match status" value="1"/>
</dbReference>
<dbReference type="InterPro" id="IPR027417">
    <property type="entry name" value="P-loop_NTPase"/>
</dbReference>
<keyword evidence="4" id="KW-0963">Cytoplasm</keyword>
<sequence length="237" mass="26524">LYLVDLAGSEKVGKTGAEGTVLDEAKMINKSLSSLGNVISALAEGSQWKKKWEKEKEKNKTLRTTITWLENELNRWRNGEGQQLQNTLYCLCVVNPAVGEIVPVEEQFDKEKAKAEVVALDAVLNNNDKAAPKPSLGSLPGVALTGAEKEKYDTEMAKLYKELDDKLLESSRNDHDTLQTELNRLLAENEASKEEVKEVLQALEELAVNYDQKSQEVEDKTKEFEALSEELNQKSVR</sequence>
<dbReference type="Pfam" id="PF00225">
    <property type="entry name" value="Kinesin"/>
    <property type="match status" value="1"/>
</dbReference>
<organism evidence="8 9">
    <name type="scientific">Goodea atripinnis</name>
    <dbReference type="NCBI Taxonomy" id="208336"/>
    <lineage>
        <taxon>Eukaryota</taxon>
        <taxon>Metazoa</taxon>
        <taxon>Chordata</taxon>
        <taxon>Craniata</taxon>
        <taxon>Vertebrata</taxon>
        <taxon>Euteleostomi</taxon>
        <taxon>Actinopterygii</taxon>
        <taxon>Neopterygii</taxon>
        <taxon>Teleostei</taxon>
        <taxon>Neoteleostei</taxon>
        <taxon>Acanthomorphata</taxon>
        <taxon>Ovalentaria</taxon>
        <taxon>Atherinomorphae</taxon>
        <taxon>Cyprinodontiformes</taxon>
        <taxon>Goodeidae</taxon>
        <taxon>Goodea</taxon>
    </lineage>
</organism>
<dbReference type="Proteomes" id="UP001476798">
    <property type="component" value="Unassembled WGS sequence"/>
</dbReference>
<comment type="similarity">
    <text evidence="5">Belongs to the TRAFAC class myosin-kinesin ATPase superfamily. Kinesin family.</text>
</comment>
<evidence type="ECO:0000256" key="4">
    <source>
        <dbReference type="ARBA" id="ARBA00023212"/>
    </source>
</evidence>
<dbReference type="InterPro" id="IPR027640">
    <property type="entry name" value="Kinesin-like_fam"/>
</dbReference>
<evidence type="ECO:0000256" key="1">
    <source>
        <dbReference type="ARBA" id="ARBA00004245"/>
    </source>
</evidence>
<reference evidence="8 9" key="1">
    <citation type="submission" date="2021-06" db="EMBL/GenBank/DDBJ databases">
        <authorList>
            <person name="Palmer J.M."/>
        </authorList>
    </citation>
    <scope>NUCLEOTIDE SEQUENCE [LARGE SCALE GENOMIC DNA]</scope>
    <source>
        <strain evidence="8 9">GA_2019</strain>
        <tissue evidence="8">Muscle</tissue>
    </source>
</reference>
<dbReference type="InterPro" id="IPR001752">
    <property type="entry name" value="Kinesin_motor_dom"/>
</dbReference>
<gene>
    <name evidence="8" type="ORF">GOODEAATRI_016474</name>
</gene>
<keyword evidence="2" id="KW-0547">Nucleotide-binding</keyword>
<evidence type="ECO:0000256" key="5">
    <source>
        <dbReference type="PROSITE-ProRule" id="PRU00283"/>
    </source>
</evidence>
<accession>A0ABV0NWT3</accession>
<keyword evidence="4" id="KW-0206">Cytoskeleton</keyword>
<keyword evidence="9" id="KW-1185">Reference proteome</keyword>
<comment type="caution">
    <text evidence="8">The sequence shown here is derived from an EMBL/GenBank/DDBJ whole genome shotgun (WGS) entry which is preliminary data.</text>
</comment>
<evidence type="ECO:0000313" key="9">
    <source>
        <dbReference type="Proteomes" id="UP001476798"/>
    </source>
</evidence>
<dbReference type="Gene3D" id="3.40.850.10">
    <property type="entry name" value="Kinesin motor domain"/>
    <property type="match status" value="1"/>
</dbReference>
<dbReference type="SUPFAM" id="SSF52540">
    <property type="entry name" value="P-loop containing nucleoside triphosphate hydrolases"/>
    <property type="match status" value="1"/>
</dbReference>
<evidence type="ECO:0000256" key="3">
    <source>
        <dbReference type="ARBA" id="ARBA00022840"/>
    </source>
</evidence>
<evidence type="ECO:0000259" key="7">
    <source>
        <dbReference type="PROSITE" id="PS50067"/>
    </source>
</evidence>
<feature type="region of interest" description="Disordered" evidence="6">
    <location>
        <begin position="211"/>
        <end position="237"/>
    </location>
</feature>
<dbReference type="InterPro" id="IPR036961">
    <property type="entry name" value="Kinesin_motor_dom_sf"/>
</dbReference>
<evidence type="ECO:0000256" key="2">
    <source>
        <dbReference type="ARBA" id="ARBA00022741"/>
    </source>
</evidence>
<dbReference type="PANTHER" id="PTHR47969">
    <property type="entry name" value="CHROMOSOME-ASSOCIATED KINESIN KIF4A-RELATED"/>
    <property type="match status" value="1"/>
</dbReference>
<comment type="caution">
    <text evidence="5">Lacks conserved residue(s) required for the propagation of feature annotation.</text>
</comment>
<name>A0ABV0NWT3_9TELE</name>
<feature type="compositionally biased region" description="Basic and acidic residues" evidence="6">
    <location>
        <begin position="213"/>
        <end position="225"/>
    </location>
</feature>
<evidence type="ECO:0000256" key="6">
    <source>
        <dbReference type="SAM" id="MobiDB-lite"/>
    </source>
</evidence>
<feature type="non-terminal residue" evidence="8">
    <location>
        <position position="1"/>
    </location>
</feature>
<dbReference type="PANTHER" id="PTHR47969:SF29">
    <property type="entry name" value="KINESIN-LIKE PROTEIN"/>
    <property type="match status" value="1"/>
</dbReference>
<comment type="subcellular location">
    <subcellularLocation>
        <location evidence="1">Cytoplasm</location>
        <location evidence="1">Cytoskeleton</location>
    </subcellularLocation>
</comment>
<dbReference type="EMBL" id="JAHRIO010051250">
    <property type="protein sequence ID" value="MEQ2175274.1"/>
    <property type="molecule type" value="Genomic_DNA"/>
</dbReference>
<feature type="domain" description="Kinesin motor" evidence="7">
    <location>
        <begin position="1"/>
        <end position="49"/>
    </location>
</feature>
<proteinExistence type="inferred from homology"/>
<keyword evidence="3" id="KW-0067">ATP-binding</keyword>